<dbReference type="PANTHER" id="PTHR30126">
    <property type="entry name" value="HTH-TYPE TRANSCRIPTIONAL REGULATOR"/>
    <property type="match status" value="1"/>
</dbReference>
<comment type="similarity">
    <text evidence="1">Belongs to the LysR transcriptional regulatory family.</text>
</comment>
<dbReference type="SUPFAM" id="SSF53850">
    <property type="entry name" value="Periplasmic binding protein-like II"/>
    <property type="match status" value="1"/>
</dbReference>
<evidence type="ECO:0000256" key="3">
    <source>
        <dbReference type="ARBA" id="ARBA00023125"/>
    </source>
</evidence>
<keyword evidence="7" id="KW-1185">Reference proteome</keyword>
<evidence type="ECO:0000313" key="7">
    <source>
        <dbReference type="Proteomes" id="UP001234798"/>
    </source>
</evidence>
<dbReference type="Proteomes" id="UP001234798">
    <property type="component" value="Chromosome"/>
</dbReference>
<dbReference type="Gene3D" id="1.10.10.10">
    <property type="entry name" value="Winged helix-like DNA-binding domain superfamily/Winged helix DNA-binding domain"/>
    <property type="match status" value="1"/>
</dbReference>
<evidence type="ECO:0000256" key="4">
    <source>
        <dbReference type="ARBA" id="ARBA00023163"/>
    </source>
</evidence>
<dbReference type="PANTHER" id="PTHR30126:SF91">
    <property type="entry name" value="LYSR FAMILY TRANSCRIPTIONAL REGULATOR"/>
    <property type="match status" value="1"/>
</dbReference>
<keyword evidence="4" id="KW-0804">Transcription</keyword>
<reference evidence="6 7" key="1">
    <citation type="submission" date="2023-08" db="EMBL/GenBank/DDBJ databases">
        <title>Achromobacter seleniivolatilans sp. nov., isolated from seleniferous soil.</title>
        <authorList>
            <person name="Zhang S."/>
            <person name="Li K."/>
            <person name="Peng J."/>
            <person name="Zhao Q."/>
            <person name="Wang H."/>
            <person name="Guo Y."/>
        </authorList>
    </citation>
    <scope>NUCLEOTIDE SEQUENCE [LARGE SCALE GENOMIC DNA]</scope>
    <source>
        <strain evidence="6 7">R39</strain>
    </source>
</reference>
<dbReference type="Pfam" id="PF03466">
    <property type="entry name" value="LysR_substrate"/>
    <property type="match status" value="1"/>
</dbReference>
<keyword evidence="2" id="KW-0805">Transcription regulation</keyword>
<dbReference type="SUPFAM" id="SSF46785">
    <property type="entry name" value="Winged helix' DNA-binding domain"/>
    <property type="match status" value="1"/>
</dbReference>
<dbReference type="Pfam" id="PF00126">
    <property type="entry name" value="HTH_1"/>
    <property type="match status" value="1"/>
</dbReference>
<gene>
    <name evidence="6" type="ORF">RAS12_04660</name>
</gene>
<dbReference type="InterPro" id="IPR036390">
    <property type="entry name" value="WH_DNA-bd_sf"/>
</dbReference>
<feature type="domain" description="HTH lysR-type" evidence="5">
    <location>
        <begin position="3"/>
        <end position="60"/>
    </location>
</feature>
<dbReference type="RefSeq" id="WP_306945594.1">
    <property type="nucleotide sequence ID" value="NZ_CP132976.1"/>
</dbReference>
<evidence type="ECO:0000256" key="2">
    <source>
        <dbReference type="ARBA" id="ARBA00023015"/>
    </source>
</evidence>
<dbReference type="EMBL" id="CP132976">
    <property type="protein sequence ID" value="WMD21672.1"/>
    <property type="molecule type" value="Genomic_DNA"/>
</dbReference>
<dbReference type="Gene3D" id="3.40.190.290">
    <property type="match status" value="1"/>
</dbReference>
<dbReference type="PROSITE" id="PS50931">
    <property type="entry name" value="HTH_LYSR"/>
    <property type="match status" value="1"/>
</dbReference>
<dbReference type="PRINTS" id="PR00039">
    <property type="entry name" value="HTHLYSR"/>
</dbReference>
<dbReference type="InterPro" id="IPR036388">
    <property type="entry name" value="WH-like_DNA-bd_sf"/>
</dbReference>
<evidence type="ECO:0000259" key="5">
    <source>
        <dbReference type="PROSITE" id="PS50931"/>
    </source>
</evidence>
<proteinExistence type="inferred from homology"/>
<name>A0ABY9M4P9_9BURK</name>
<dbReference type="InterPro" id="IPR000847">
    <property type="entry name" value="LysR_HTH_N"/>
</dbReference>
<protein>
    <submittedName>
        <fullName evidence="6">LysR family transcriptional regulator</fullName>
    </submittedName>
</protein>
<dbReference type="InterPro" id="IPR005119">
    <property type="entry name" value="LysR_subst-bd"/>
</dbReference>
<evidence type="ECO:0000256" key="1">
    <source>
        <dbReference type="ARBA" id="ARBA00009437"/>
    </source>
</evidence>
<accession>A0ABY9M4P9</accession>
<keyword evidence="3" id="KW-0238">DNA-binding</keyword>
<organism evidence="6 7">
    <name type="scientific">Achromobacter seleniivolatilans</name>
    <dbReference type="NCBI Taxonomy" id="3047478"/>
    <lineage>
        <taxon>Bacteria</taxon>
        <taxon>Pseudomonadati</taxon>
        <taxon>Pseudomonadota</taxon>
        <taxon>Betaproteobacteria</taxon>
        <taxon>Burkholderiales</taxon>
        <taxon>Alcaligenaceae</taxon>
        <taxon>Achromobacter</taxon>
    </lineage>
</organism>
<evidence type="ECO:0000313" key="6">
    <source>
        <dbReference type="EMBL" id="WMD21672.1"/>
    </source>
</evidence>
<dbReference type="CDD" id="cd05466">
    <property type="entry name" value="PBP2_LTTR_substrate"/>
    <property type="match status" value="1"/>
</dbReference>
<sequence>MQWTLDQLRQFVAAADAGSFSAAARQLGRAQSAVSTSVGLLEADLGVELFDRSRRNATLTPAGEVMLQEARELLRQAGGLNQRALSFAGGQDARLSIALDEALPYLVLGALVSELAGRFPALELTQLNGTATEVADYVQQGRARIAFHFDRGEPGSAFAHRYLGNVAQGIFVAAAHPLAKLPEVTRKDLARYRQLVMQMDGVDDVVLSPTVWRTDSFYSIAGMVADGLGWAILPLNIAEYESFRTALTRVPCAGLSLPMLSVRTLWLQGATLSGTELWLQQRMEQLLRAGALPDQLSSAVTRSPPA</sequence>